<reference evidence="2 3" key="1">
    <citation type="submission" date="2016-10" db="EMBL/GenBank/DDBJ databases">
        <authorList>
            <person name="de Groot N.N."/>
        </authorList>
    </citation>
    <scope>NUCLEOTIDE SEQUENCE [LARGE SCALE GENOMIC DNA]</scope>
    <source>
        <strain evidence="2 3">CGMCC 1.6114</strain>
    </source>
</reference>
<dbReference type="SUPFAM" id="SSF51905">
    <property type="entry name" value="FAD/NAD(P)-binding domain"/>
    <property type="match status" value="1"/>
</dbReference>
<dbReference type="PANTHER" id="PTHR13847">
    <property type="entry name" value="SARCOSINE DEHYDROGENASE-RELATED"/>
    <property type="match status" value="1"/>
</dbReference>
<protein>
    <submittedName>
        <fullName evidence="2">Glycine/D-amino acid oxidase</fullName>
    </submittedName>
</protein>
<dbReference type="GO" id="GO:0005737">
    <property type="term" value="C:cytoplasm"/>
    <property type="evidence" value="ECO:0007669"/>
    <property type="project" value="TreeGrafter"/>
</dbReference>
<dbReference type="Gene3D" id="3.50.50.60">
    <property type="entry name" value="FAD/NAD(P)-binding domain"/>
    <property type="match status" value="1"/>
</dbReference>
<dbReference type="Proteomes" id="UP000183209">
    <property type="component" value="Unassembled WGS sequence"/>
</dbReference>
<dbReference type="AlphaFoldDB" id="A0A1I6S781"/>
<dbReference type="Pfam" id="PF01266">
    <property type="entry name" value="DAO"/>
    <property type="match status" value="1"/>
</dbReference>
<organism evidence="2 3">
    <name type="scientific">Zhouia amylolytica</name>
    <dbReference type="NCBI Taxonomy" id="376730"/>
    <lineage>
        <taxon>Bacteria</taxon>
        <taxon>Pseudomonadati</taxon>
        <taxon>Bacteroidota</taxon>
        <taxon>Flavobacteriia</taxon>
        <taxon>Flavobacteriales</taxon>
        <taxon>Flavobacteriaceae</taxon>
        <taxon>Zhouia</taxon>
    </lineage>
</organism>
<dbReference type="InterPro" id="IPR036188">
    <property type="entry name" value="FAD/NAD-bd_sf"/>
</dbReference>
<dbReference type="EMBL" id="FPAG01000004">
    <property type="protein sequence ID" value="SFS72807.1"/>
    <property type="molecule type" value="Genomic_DNA"/>
</dbReference>
<proteinExistence type="predicted"/>
<dbReference type="RefSeq" id="WP_074977930.1">
    <property type="nucleotide sequence ID" value="NZ_FPAG01000004.1"/>
</dbReference>
<feature type="domain" description="FAD dependent oxidoreductase" evidence="1">
    <location>
        <begin position="16"/>
        <end position="369"/>
    </location>
</feature>
<evidence type="ECO:0000313" key="3">
    <source>
        <dbReference type="Proteomes" id="UP000183209"/>
    </source>
</evidence>
<evidence type="ECO:0000259" key="1">
    <source>
        <dbReference type="Pfam" id="PF01266"/>
    </source>
</evidence>
<dbReference type="Gene3D" id="3.30.9.10">
    <property type="entry name" value="D-Amino Acid Oxidase, subunit A, domain 2"/>
    <property type="match status" value="1"/>
</dbReference>
<accession>A0A1I6S781</accession>
<dbReference type="PANTHER" id="PTHR13847:SF281">
    <property type="entry name" value="FAD DEPENDENT OXIDOREDUCTASE DOMAIN-CONTAINING PROTEIN"/>
    <property type="match status" value="1"/>
</dbReference>
<gene>
    <name evidence="2" type="ORF">SAMN04487906_1455</name>
</gene>
<dbReference type="OrthoDB" id="1491488at2"/>
<evidence type="ECO:0000313" key="2">
    <source>
        <dbReference type="EMBL" id="SFS72807.1"/>
    </source>
</evidence>
<sequence>MNFSYWEIKQWISNTDYTIVGSGLVGLNCALKLRENHPKASILVLEKGVLPQGASTKNAGFACFGSLSELLDDLNLHTEDEMIELVQLRYKGLKLLKNNLGAKNIKYKNRGGYELFLKTKGEFFESCLENRERINELLKPYFKKNVFKVKKNEFGFNHIQDHLIFNQFEGQIDTGKMMDQLLKRCIKKNIHILNATSVSGFEDLRNGVHVTTDHFQFKTKNLLIANNGFAQNLLNIDVEPARAQVLITKPVKKLPFKGTFHLDKGFYYFRNINGRILLGGGRNLDIEGENTTDLAQTPLIQNKLEELLKTTILPNTPHEIEHRWSGIMGVGSVKKPIVQQLSENVYCGVRLGGMGVAIGSQIGADLANLTAGND</sequence>
<dbReference type="InterPro" id="IPR006076">
    <property type="entry name" value="FAD-dep_OxRdtase"/>
</dbReference>
<name>A0A1I6S781_9FLAO</name>